<evidence type="ECO:0008006" key="3">
    <source>
        <dbReference type="Google" id="ProtNLM"/>
    </source>
</evidence>
<dbReference type="Gene3D" id="3.30.70.270">
    <property type="match status" value="1"/>
</dbReference>
<evidence type="ECO:0000313" key="1">
    <source>
        <dbReference type="EMBL" id="TYK07891.1"/>
    </source>
</evidence>
<reference evidence="1 2" key="1">
    <citation type="submission" date="2019-08" db="EMBL/GenBank/DDBJ databases">
        <title>Draft genome sequences of two oriental melons (Cucumis melo L. var makuwa).</title>
        <authorList>
            <person name="Kwon S.-Y."/>
        </authorList>
    </citation>
    <scope>NUCLEOTIDE SEQUENCE [LARGE SCALE GENOMIC DNA]</scope>
    <source>
        <strain evidence="2">cv. Chang Bougi</strain>
        <tissue evidence="1">Leaf</tissue>
    </source>
</reference>
<dbReference type="EMBL" id="SSTD01012980">
    <property type="protein sequence ID" value="TYK07891.1"/>
    <property type="molecule type" value="Genomic_DNA"/>
</dbReference>
<proteinExistence type="predicted"/>
<dbReference type="InterPro" id="IPR043502">
    <property type="entry name" value="DNA/RNA_pol_sf"/>
</dbReference>
<organism evidence="1 2">
    <name type="scientific">Cucumis melo var. makuwa</name>
    <name type="common">Oriental melon</name>
    <dbReference type="NCBI Taxonomy" id="1194695"/>
    <lineage>
        <taxon>Eukaryota</taxon>
        <taxon>Viridiplantae</taxon>
        <taxon>Streptophyta</taxon>
        <taxon>Embryophyta</taxon>
        <taxon>Tracheophyta</taxon>
        <taxon>Spermatophyta</taxon>
        <taxon>Magnoliopsida</taxon>
        <taxon>eudicotyledons</taxon>
        <taxon>Gunneridae</taxon>
        <taxon>Pentapetalae</taxon>
        <taxon>rosids</taxon>
        <taxon>fabids</taxon>
        <taxon>Cucurbitales</taxon>
        <taxon>Cucurbitaceae</taxon>
        <taxon>Benincaseae</taxon>
        <taxon>Cucumis</taxon>
    </lineage>
</organism>
<accession>A0A5D3C7P9</accession>
<comment type="caution">
    <text evidence="1">The sequence shown here is derived from an EMBL/GenBank/DDBJ whole genome shotgun (WGS) entry which is preliminary data.</text>
</comment>
<dbReference type="InterPro" id="IPR050951">
    <property type="entry name" value="Retrovirus_Pol_polyprotein"/>
</dbReference>
<name>A0A5D3C7P9_CUCMM</name>
<dbReference type="PANTHER" id="PTHR37984:SF5">
    <property type="entry name" value="PROTEIN NYNRIN-LIKE"/>
    <property type="match status" value="1"/>
</dbReference>
<dbReference type="SUPFAM" id="SSF56672">
    <property type="entry name" value="DNA/RNA polymerases"/>
    <property type="match status" value="1"/>
</dbReference>
<gene>
    <name evidence="1" type="ORF">E5676_scaffold10363G00010</name>
</gene>
<dbReference type="Proteomes" id="UP000321947">
    <property type="component" value="Unassembled WGS sequence"/>
</dbReference>
<dbReference type="AlphaFoldDB" id="A0A5D3C7P9"/>
<evidence type="ECO:0000313" key="2">
    <source>
        <dbReference type="Proteomes" id="UP000321947"/>
    </source>
</evidence>
<dbReference type="InterPro" id="IPR043128">
    <property type="entry name" value="Rev_trsase/Diguanyl_cyclase"/>
</dbReference>
<protein>
    <recommendedName>
        <fullName evidence="3">Reverse transcriptase/retrotransposon-derived protein RNase H-like domain-containing protein</fullName>
    </recommendedName>
</protein>
<sequence length="114" mass="12695">MPSLKNLHELKRLEGRLVYIKKSISNLAGRCQPFQRLMRKNAVFDWDQSCQNADDSIKKYLLNPPVLSASAAGKPLILHIATLEASLGTLLTQENDKVNGQALEDFLVDHPVPS</sequence>
<dbReference type="PANTHER" id="PTHR37984">
    <property type="entry name" value="PROTEIN CBG26694"/>
    <property type="match status" value="1"/>
</dbReference>